<feature type="chain" id="PRO_5042945017" evidence="1">
    <location>
        <begin position="26"/>
        <end position="61"/>
    </location>
</feature>
<dbReference type="AlphaFoldDB" id="A0AAP4QA34"/>
<proteinExistence type="predicted"/>
<feature type="signal peptide" evidence="1">
    <location>
        <begin position="1"/>
        <end position="25"/>
    </location>
</feature>
<organism evidence="2 3">
    <name type="scientific">Bacillus thuringiensis</name>
    <dbReference type="NCBI Taxonomy" id="1428"/>
    <lineage>
        <taxon>Bacteria</taxon>
        <taxon>Bacillati</taxon>
        <taxon>Bacillota</taxon>
        <taxon>Bacilli</taxon>
        <taxon>Bacillales</taxon>
        <taxon>Bacillaceae</taxon>
        <taxon>Bacillus</taxon>
        <taxon>Bacillus cereus group</taxon>
    </lineage>
</organism>
<keyword evidence="1" id="KW-0732">Signal</keyword>
<dbReference type="Proteomes" id="UP001168357">
    <property type="component" value="Unassembled WGS sequence"/>
</dbReference>
<comment type="caution">
    <text evidence="2">The sequence shown here is derived from an EMBL/GenBank/DDBJ whole genome shotgun (WGS) entry which is preliminary data.</text>
</comment>
<sequence>MNYTKRVVKRLKNKLLKIVFTIATVACLSITAFQVTEKDKVQSAKEQKTTLYMIDPGPGGG</sequence>
<dbReference type="EMBL" id="VIGY01000045">
    <property type="protein sequence ID" value="MDN7080407.1"/>
    <property type="molecule type" value="Genomic_DNA"/>
</dbReference>
<accession>A0AAP4QA34</accession>
<name>A0AAP4QA34_BACTU</name>
<gene>
    <name evidence="2" type="ORF">FLM80_25915</name>
</gene>
<reference evidence="2" key="1">
    <citation type="submission" date="2019-07" db="EMBL/GenBank/DDBJ databases">
        <title>Draft Genome Sequence of Bacillus thuringiensis Strain S906, an Isolate Toxic for Coleopteran and Lepidopteran.</title>
        <authorList>
            <person name="Grynberg P."/>
            <person name="Martins E.S."/>
            <person name="Queiroz P.R."/>
            <person name="Togawa R.C."/>
            <person name="Martins N.F."/>
            <person name="Praca L.B."/>
            <person name="Fiuza V."/>
            <person name="Ramos F."/>
            <person name="Silva E."/>
            <person name="Monnerat R.G."/>
        </authorList>
    </citation>
    <scope>NUCLEOTIDE SEQUENCE</scope>
    <source>
        <strain evidence="2">S906</strain>
    </source>
</reference>
<evidence type="ECO:0000256" key="1">
    <source>
        <dbReference type="SAM" id="SignalP"/>
    </source>
</evidence>
<evidence type="ECO:0000313" key="3">
    <source>
        <dbReference type="Proteomes" id="UP001168357"/>
    </source>
</evidence>
<evidence type="ECO:0000313" key="2">
    <source>
        <dbReference type="EMBL" id="MDN7080407.1"/>
    </source>
</evidence>
<protein>
    <submittedName>
        <fullName evidence="2">Uncharacterized protein</fullName>
    </submittedName>
</protein>